<dbReference type="AlphaFoldDB" id="N0BE71"/>
<reference evidence="1 2" key="1">
    <citation type="journal article" date="2013" name="Genome Announc.">
        <title>Complete Genome Sequence of the Thermophilic and Facultatively Chemolithoautotrophic Sulfate Reducer Archaeoglobus sulfaticallidus Strain PM70-1T.</title>
        <authorList>
            <person name="Stokke R."/>
            <person name="Hocking W.P."/>
            <person name="Steinsbu B.O."/>
            <person name="Steen I.H."/>
        </authorList>
    </citation>
    <scope>NUCLEOTIDE SEQUENCE [LARGE SCALE GENOMIC DNA]</scope>
    <source>
        <strain evidence="1">PM70-1</strain>
    </source>
</reference>
<proteinExistence type="predicted"/>
<dbReference type="RefSeq" id="WP_015590916.1">
    <property type="nucleotide sequence ID" value="NC_021169.1"/>
</dbReference>
<dbReference type="GeneID" id="15392966"/>
<gene>
    <name evidence="1" type="ORF">Asulf_01327</name>
</gene>
<accession>N0BE71</accession>
<dbReference type="EMBL" id="CP005290">
    <property type="protein sequence ID" value="AGK61318.1"/>
    <property type="molecule type" value="Genomic_DNA"/>
</dbReference>
<organism evidence="1 2">
    <name type="scientific">Archaeoglobus sulfaticallidus PM70-1</name>
    <dbReference type="NCBI Taxonomy" id="387631"/>
    <lineage>
        <taxon>Archaea</taxon>
        <taxon>Methanobacteriati</taxon>
        <taxon>Methanobacteriota</taxon>
        <taxon>Archaeoglobi</taxon>
        <taxon>Archaeoglobales</taxon>
        <taxon>Archaeoglobaceae</taxon>
        <taxon>Archaeoglobus</taxon>
    </lineage>
</organism>
<keyword evidence="2" id="KW-1185">Reference proteome</keyword>
<evidence type="ECO:0000313" key="2">
    <source>
        <dbReference type="Proteomes" id="UP000013307"/>
    </source>
</evidence>
<dbReference type="KEGG" id="ast:Asulf_01327"/>
<dbReference type="HOGENOM" id="CLU_2645676_0_0_2"/>
<dbReference type="Proteomes" id="UP000013307">
    <property type="component" value="Chromosome"/>
</dbReference>
<sequence>MAKKTYEDIMEKLRKKLEKIPKKIQELDESIHEEYYEILNDFLELEKIEQPTVNEVESQLRIKERLDNLEGKINGI</sequence>
<name>N0BE71_9EURY</name>
<evidence type="ECO:0000313" key="1">
    <source>
        <dbReference type="EMBL" id="AGK61318.1"/>
    </source>
</evidence>
<protein>
    <submittedName>
        <fullName evidence="1">Uncharacterized protein</fullName>
    </submittedName>
</protein>